<evidence type="ECO:0000256" key="1">
    <source>
        <dbReference type="ARBA" id="ARBA00013267"/>
    </source>
</evidence>
<protein>
    <recommendedName>
        <fullName evidence="1">tRNA(Ile)-lysidine synthetase</fullName>
        <ecNumber evidence="1">6.3.4.19</ecNumber>
    </recommendedName>
</protein>
<dbReference type="SUPFAM" id="SSF52402">
    <property type="entry name" value="Adenine nucleotide alpha hydrolases-like"/>
    <property type="match status" value="1"/>
</dbReference>
<feature type="domain" description="tRNA(Ile)-lysidine/2-thiocytidine synthase N-terminal" evidence="7">
    <location>
        <begin position="24"/>
        <end position="213"/>
    </location>
</feature>
<keyword evidence="3" id="KW-0819">tRNA processing</keyword>
<dbReference type="InterPro" id="IPR014729">
    <property type="entry name" value="Rossmann-like_a/b/a_fold"/>
</dbReference>
<comment type="caution">
    <text evidence="8">The sequence shown here is derived from an EMBL/GenBank/DDBJ whole genome shotgun (WGS) entry which is preliminary data.</text>
</comment>
<comment type="catalytic activity">
    <reaction evidence="6">
        <text>cytidine(34) in tRNA(Ile2) + L-lysine + ATP = lysidine(34) in tRNA(Ile2) + AMP + diphosphate + H(+)</text>
        <dbReference type="Rhea" id="RHEA:43744"/>
        <dbReference type="Rhea" id="RHEA-COMP:10625"/>
        <dbReference type="Rhea" id="RHEA-COMP:10670"/>
        <dbReference type="ChEBI" id="CHEBI:15378"/>
        <dbReference type="ChEBI" id="CHEBI:30616"/>
        <dbReference type="ChEBI" id="CHEBI:32551"/>
        <dbReference type="ChEBI" id="CHEBI:33019"/>
        <dbReference type="ChEBI" id="CHEBI:82748"/>
        <dbReference type="ChEBI" id="CHEBI:83665"/>
        <dbReference type="ChEBI" id="CHEBI:456215"/>
        <dbReference type="EC" id="6.3.4.19"/>
    </reaction>
</comment>
<keyword evidence="9" id="KW-1185">Reference proteome</keyword>
<dbReference type="Pfam" id="PF01171">
    <property type="entry name" value="ATP_bind_3"/>
    <property type="match status" value="1"/>
</dbReference>
<evidence type="ECO:0000256" key="6">
    <source>
        <dbReference type="ARBA" id="ARBA00048539"/>
    </source>
</evidence>
<dbReference type="EC" id="6.3.4.19" evidence="1"/>
<dbReference type="Proteomes" id="UP000193411">
    <property type="component" value="Unassembled WGS sequence"/>
</dbReference>
<evidence type="ECO:0000313" key="9">
    <source>
        <dbReference type="Proteomes" id="UP000193411"/>
    </source>
</evidence>
<dbReference type="GO" id="GO:0032267">
    <property type="term" value="F:tRNA(Ile)-lysidine synthase activity"/>
    <property type="evidence" value="ECO:0007669"/>
    <property type="project" value="UniProtKB-EC"/>
</dbReference>
<evidence type="ECO:0000256" key="4">
    <source>
        <dbReference type="ARBA" id="ARBA00022741"/>
    </source>
</evidence>
<dbReference type="EMBL" id="MCFL01000026">
    <property type="protein sequence ID" value="ORZ34718.1"/>
    <property type="molecule type" value="Genomic_DNA"/>
</dbReference>
<keyword evidence="2" id="KW-0436">Ligase</keyword>
<evidence type="ECO:0000256" key="2">
    <source>
        <dbReference type="ARBA" id="ARBA00022598"/>
    </source>
</evidence>
<feature type="non-terminal residue" evidence="8">
    <location>
        <position position="1"/>
    </location>
</feature>
<proteinExistence type="inferred from homology"/>
<evidence type="ECO:0000256" key="5">
    <source>
        <dbReference type="ARBA" id="ARBA00022840"/>
    </source>
</evidence>
<dbReference type="InterPro" id="IPR011063">
    <property type="entry name" value="TilS/TtcA_N"/>
</dbReference>
<dbReference type="GO" id="GO:0005524">
    <property type="term" value="F:ATP binding"/>
    <property type="evidence" value="ECO:0007669"/>
    <property type="project" value="UniProtKB-KW"/>
</dbReference>
<feature type="non-terminal residue" evidence="8">
    <location>
        <position position="597"/>
    </location>
</feature>
<organism evidence="8 9">
    <name type="scientific">Catenaria anguillulae PL171</name>
    <dbReference type="NCBI Taxonomy" id="765915"/>
    <lineage>
        <taxon>Eukaryota</taxon>
        <taxon>Fungi</taxon>
        <taxon>Fungi incertae sedis</taxon>
        <taxon>Blastocladiomycota</taxon>
        <taxon>Blastocladiomycetes</taxon>
        <taxon>Blastocladiales</taxon>
        <taxon>Catenariaceae</taxon>
        <taxon>Catenaria</taxon>
    </lineage>
</organism>
<dbReference type="PANTHER" id="PTHR43033">
    <property type="entry name" value="TRNA(ILE)-LYSIDINE SYNTHASE-RELATED"/>
    <property type="match status" value="1"/>
</dbReference>
<evidence type="ECO:0000256" key="3">
    <source>
        <dbReference type="ARBA" id="ARBA00022694"/>
    </source>
</evidence>
<keyword evidence="4" id="KW-0547">Nucleotide-binding</keyword>
<dbReference type="InterPro" id="IPR012795">
    <property type="entry name" value="tRNA_Ile_lys_synt_N"/>
</dbReference>
<dbReference type="PANTHER" id="PTHR43033:SF1">
    <property type="entry name" value="TRNA(ILE)-LYSIDINE SYNTHASE-RELATED"/>
    <property type="match status" value="1"/>
</dbReference>
<keyword evidence="5" id="KW-0067">ATP-binding</keyword>
<name>A0A1Y2HJC3_9FUNG</name>
<dbReference type="STRING" id="765915.A0A1Y2HJC3"/>
<dbReference type="InterPro" id="IPR012094">
    <property type="entry name" value="tRNA_Ile_lys_synt"/>
</dbReference>
<dbReference type="GO" id="GO:0008033">
    <property type="term" value="P:tRNA processing"/>
    <property type="evidence" value="ECO:0007669"/>
    <property type="project" value="UniProtKB-KW"/>
</dbReference>
<dbReference type="CDD" id="cd01992">
    <property type="entry name" value="TilS_N"/>
    <property type="match status" value="1"/>
</dbReference>
<evidence type="ECO:0000259" key="7">
    <source>
        <dbReference type="Pfam" id="PF01171"/>
    </source>
</evidence>
<accession>A0A1Y2HJC3</accession>
<dbReference type="Gene3D" id="3.40.50.620">
    <property type="entry name" value="HUPs"/>
    <property type="match status" value="1"/>
</dbReference>
<dbReference type="HAMAP" id="MF_01161">
    <property type="entry name" value="tRNA_Ile_lys_synt"/>
    <property type="match status" value="1"/>
</dbReference>
<dbReference type="AlphaFoldDB" id="A0A1Y2HJC3"/>
<evidence type="ECO:0000313" key="8">
    <source>
        <dbReference type="EMBL" id="ORZ34718.1"/>
    </source>
</evidence>
<dbReference type="OrthoDB" id="434144at2759"/>
<reference evidence="8 9" key="1">
    <citation type="submission" date="2016-07" db="EMBL/GenBank/DDBJ databases">
        <title>Pervasive Adenine N6-methylation of Active Genes in Fungi.</title>
        <authorList>
            <consortium name="DOE Joint Genome Institute"/>
            <person name="Mondo S.J."/>
            <person name="Dannebaum R.O."/>
            <person name="Kuo R.C."/>
            <person name="Labutti K."/>
            <person name="Haridas S."/>
            <person name="Kuo A."/>
            <person name="Salamov A."/>
            <person name="Ahrendt S.R."/>
            <person name="Lipzen A."/>
            <person name="Sullivan W."/>
            <person name="Andreopoulos W.B."/>
            <person name="Clum A."/>
            <person name="Lindquist E."/>
            <person name="Daum C."/>
            <person name="Ramamoorthy G.K."/>
            <person name="Gryganskyi A."/>
            <person name="Culley D."/>
            <person name="Magnuson J.K."/>
            <person name="James T.Y."/>
            <person name="O'Malley M.A."/>
            <person name="Stajich J.E."/>
            <person name="Spatafora J.W."/>
            <person name="Visel A."/>
            <person name="Grigoriev I.V."/>
        </authorList>
    </citation>
    <scope>NUCLEOTIDE SEQUENCE [LARGE SCALE GENOMIC DNA]</scope>
    <source>
        <strain evidence="8 9">PL171</strain>
    </source>
</reference>
<gene>
    <name evidence="8" type="ORF">BCR44DRAFT_103489</name>
</gene>
<sequence>SPLSLSEFSALLRPLPISATEPLAVAVSGGPDSLALLLLLHQWAPTRVHAIIVDHLLRPESTAEAAAVAQLIRDRGIPVTVKQIDWGNTPPSTIPTAQIEERARVHRYRLLAQACTDLGATKLFLGHHLNDQVETVMIRLARSSGLGGLGGMGHGLQNLPIINRPEDHQVKVIRPLLTVPKSKLVGVCKQMGIEYVVDRMNEDMSYQRNVVRDVLARTTAKAEEQAVASGKADDEWKYLTEESLTKFVEHMGEYASTANAFTNAILTKSVLTDHQTGSAFLHLPHLAKHPDHWFHHTHLATHVLGAIIRWIDCSPYPAPVGSVAMARDAMLAYYMHGLDPSAPPGTQQRWTPPPRVHEFKAVAVGKAIITPPRPDRNGPGNWAIVRSPPIASLRAKERLPLTSYADHVLFDARFFVQLAPATVDADDPRMNLADFYRSLASHLPFDPHAIRIRGIHPAVLGQPTHELIVRYLDREDEGALTNVFRMRHVHPAWSQYRRAWEHYKRKMPVVSRFVVPVVAIREIEGAAKAAAAQARNVHEVVVKPARAGVETKAKVGTPLGAVVAIPCLNIAFMPDVFAINVSYRNTLVRTATGGEES</sequence>
<dbReference type="NCBIfam" id="TIGR02432">
    <property type="entry name" value="lysidine_TilS_N"/>
    <property type="match status" value="1"/>
</dbReference>